<dbReference type="RefSeq" id="WP_264326236.1">
    <property type="nucleotide sequence ID" value="NZ_JADEXQ010000062.1"/>
</dbReference>
<gene>
    <name evidence="2" type="ORF">IQ266_16875</name>
</gene>
<dbReference type="AlphaFoldDB" id="A0A928VN74"/>
<sequence length="292" mass="31721">MIRQTTKCLYATLLLVNASALPTDAQVIIRSNGVITGTVTPPNKNPNFNQGTTRIDTDSQGRYFRNGVLVFDAQTVNPNLVRIGSNGQFFVDFRGIPVVSTDGSLTSDILRDGQLESIQRFNNDNPVKYWGNIQDEFVVRGSYTGTAMNPNTGEQYQGTFDIRGQGPRYSDSNGGLSPTVFDFRSYYNFQANPQIQPTPTVSSYTVHGMPVELTVTIPAGLSPITPTAPFSPSTPTPFSPSPPTAPLIPPTNFSPLPTAVFDNNPLVFDINPLILDQAQPQPIGPTSRILLP</sequence>
<proteinExistence type="predicted"/>
<evidence type="ECO:0000256" key="1">
    <source>
        <dbReference type="SAM" id="SignalP"/>
    </source>
</evidence>
<dbReference type="EMBL" id="JADEXQ010000062">
    <property type="protein sequence ID" value="MBE9031410.1"/>
    <property type="molecule type" value="Genomic_DNA"/>
</dbReference>
<feature type="chain" id="PRO_5036783296" evidence="1">
    <location>
        <begin position="26"/>
        <end position="292"/>
    </location>
</feature>
<organism evidence="2 3">
    <name type="scientific">Romeriopsis navalis LEGE 11480</name>
    <dbReference type="NCBI Taxonomy" id="2777977"/>
    <lineage>
        <taxon>Bacteria</taxon>
        <taxon>Bacillati</taxon>
        <taxon>Cyanobacteriota</taxon>
        <taxon>Cyanophyceae</taxon>
        <taxon>Leptolyngbyales</taxon>
        <taxon>Leptolyngbyaceae</taxon>
        <taxon>Romeriopsis</taxon>
        <taxon>Romeriopsis navalis</taxon>
    </lineage>
</organism>
<dbReference type="Proteomes" id="UP000625316">
    <property type="component" value="Unassembled WGS sequence"/>
</dbReference>
<feature type="signal peptide" evidence="1">
    <location>
        <begin position="1"/>
        <end position="25"/>
    </location>
</feature>
<keyword evidence="3" id="KW-1185">Reference proteome</keyword>
<keyword evidence="1" id="KW-0732">Signal</keyword>
<reference evidence="2" key="1">
    <citation type="submission" date="2020-10" db="EMBL/GenBank/DDBJ databases">
        <authorList>
            <person name="Castelo-Branco R."/>
            <person name="Eusebio N."/>
            <person name="Adriana R."/>
            <person name="Vieira A."/>
            <person name="Brugerolle De Fraissinette N."/>
            <person name="Rezende De Castro R."/>
            <person name="Schneider M.P."/>
            <person name="Vasconcelos V."/>
            <person name="Leao P.N."/>
        </authorList>
    </citation>
    <scope>NUCLEOTIDE SEQUENCE</scope>
    <source>
        <strain evidence="2">LEGE 11480</strain>
    </source>
</reference>
<name>A0A928VN74_9CYAN</name>
<protein>
    <submittedName>
        <fullName evidence="2">Uncharacterized protein</fullName>
    </submittedName>
</protein>
<evidence type="ECO:0000313" key="2">
    <source>
        <dbReference type="EMBL" id="MBE9031410.1"/>
    </source>
</evidence>
<evidence type="ECO:0000313" key="3">
    <source>
        <dbReference type="Proteomes" id="UP000625316"/>
    </source>
</evidence>
<accession>A0A928VN74</accession>
<comment type="caution">
    <text evidence="2">The sequence shown here is derived from an EMBL/GenBank/DDBJ whole genome shotgun (WGS) entry which is preliminary data.</text>
</comment>